<evidence type="ECO:0000259" key="4">
    <source>
        <dbReference type="PROSITE" id="PS50987"/>
    </source>
</evidence>
<keyword evidence="6" id="KW-1185">Reference proteome</keyword>
<sequence length="72" mass="7970">MGQDATDEERRRLRAVVHPLRLRMLSLLTGAELSATEVSRELDITQANASYHLRALLGAGLIEVASEERVRG</sequence>
<dbReference type="Pfam" id="PF12840">
    <property type="entry name" value="HTH_20"/>
    <property type="match status" value="1"/>
</dbReference>
<dbReference type="SMART" id="SM00418">
    <property type="entry name" value="HTH_ARSR"/>
    <property type="match status" value="1"/>
</dbReference>
<dbReference type="PRINTS" id="PR00778">
    <property type="entry name" value="HTHARSR"/>
</dbReference>
<reference evidence="5 6" key="1">
    <citation type="submission" date="2022-02" db="EMBL/GenBank/DDBJ databases">
        <title>Uncovering new skin microbiome diversity through culturing and metagenomics.</title>
        <authorList>
            <person name="Conlan S."/>
            <person name="Deming C."/>
            <person name="Nisc Comparative Sequencing Program N."/>
            <person name="Segre J.A."/>
        </authorList>
    </citation>
    <scope>NUCLEOTIDE SEQUENCE [LARGE SCALE GENOMIC DNA]</scope>
    <source>
        <strain evidence="5 6">ACRQZ</strain>
    </source>
</reference>
<evidence type="ECO:0000313" key="5">
    <source>
        <dbReference type="EMBL" id="MCG7322908.1"/>
    </source>
</evidence>
<dbReference type="RefSeq" id="WP_239265340.1">
    <property type="nucleotide sequence ID" value="NZ_JAKRCV010000050.1"/>
</dbReference>
<organism evidence="5 6">
    <name type="scientific">Arsenicicoccus bolidensis</name>
    <dbReference type="NCBI Taxonomy" id="229480"/>
    <lineage>
        <taxon>Bacteria</taxon>
        <taxon>Bacillati</taxon>
        <taxon>Actinomycetota</taxon>
        <taxon>Actinomycetes</taxon>
        <taxon>Micrococcales</taxon>
        <taxon>Intrasporangiaceae</taxon>
        <taxon>Arsenicicoccus</taxon>
    </lineage>
</organism>
<dbReference type="PROSITE" id="PS50987">
    <property type="entry name" value="HTH_ARSR_2"/>
    <property type="match status" value="1"/>
</dbReference>
<dbReference type="SUPFAM" id="SSF46785">
    <property type="entry name" value="Winged helix' DNA-binding domain"/>
    <property type="match status" value="1"/>
</dbReference>
<dbReference type="Proteomes" id="UP001521931">
    <property type="component" value="Unassembled WGS sequence"/>
</dbReference>
<evidence type="ECO:0000313" key="6">
    <source>
        <dbReference type="Proteomes" id="UP001521931"/>
    </source>
</evidence>
<dbReference type="EMBL" id="JAKRCV010000050">
    <property type="protein sequence ID" value="MCG7322908.1"/>
    <property type="molecule type" value="Genomic_DNA"/>
</dbReference>
<protein>
    <submittedName>
        <fullName evidence="5">Helix-turn-helix domain-containing protein</fullName>
    </submittedName>
</protein>
<dbReference type="InterPro" id="IPR036388">
    <property type="entry name" value="WH-like_DNA-bd_sf"/>
</dbReference>
<dbReference type="PANTHER" id="PTHR43132:SF2">
    <property type="entry name" value="ARSENICAL RESISTANCE OPERON REPRESSOR ARSR-RELATED"/>
    <property type="match status" value="1"/>
</dbReference>
<gene>
    <name evidence="5" type="ORF">MHL29_13575</name>
</gene>
<dbReference type="CDD" id="cd00090">
    <property type="entry name" value="HTH_ARSR"/>
    <property type="match status" value="1"/>
</dbReference>
<comment type="caution">
    <text evidence="5">The sequence shown here is derived from an EMBL/GenBank/DDBJ whole genome shotgun (WGS) entry which is preliminary data.</text>
</comment>
<name>A0ABS9Q4V4_9MICO</name>
<evidence type="ECO:0000256" key="2">
    <source>
        <dbReference type="ARBA" id="ARBA00023125"/>
    </source>
</evidence>
<evidence type="ECO:0000256" key="3">
    <source>
        <dbReference type="ARBA" id="ARBA00023163"/>
    </source>
</evidence>
<feature type="domain" description="HTH arsR-type" evidence="4">
    <location>
        <begin position="1"/>
        <end position="72"/>
    </location>
</feature>
<dbReference type="InterPro" id="IPR051011">
    <property type="entry name" value="Metal_resp_trans_reg"/>
</dbReference>
<dbReference type="InterPro" id="IPR011991">
    <property type="entry name" value="ArsR-like_HTH"/>
</dbReference>
<accession>A0ABS9Q4V4</accession>
<keyword evidence="1" id="KW-0805">Transcription regulation</keyword>
<dbReference type="PANTHER" id="PTHR43132">
    <property type="entry name" value="ARSENICAL RESISTANCE OPERON REPRESSOR ARSR-RELATED"/>
    <property type="match status" value="1"/>
</dbReference>
<proteinExistence type="predicted"/>
<dbReference type="InterPro" id="IPR036390">
    <property type="entry name" value="WH_DNA-bd_sf"/>
</dbReference>
<dbReference type="Gene3D" id="1.10.10.10">
    <property type="entry name" value="Winged helix-like DNA-binding domain superfamily/Winged helix DNA-binding domain"/>
    <property type="match status" value="1"/>
</dbReference>
<evidence type="ECO:0000256" key="1">
    <source>
        <dbReference type="ARBA" id="ARBA00023015"/>
    </source>
</evidence>
<keyword evidence="3" id="KW-0804">Transcription</keyword>
<keyword evidence="2" id="KW-0238">DNA-binding</keyword>
<dbReference type="InterPro" id="IPR001845">
    <property type="entry name" value="HTH_ArsR_DNA-bd_dom"/>
</dbReference>